<dbReference type="AlphaFoldDB" id="A0A6J6UBF3"/>
<evidence type="ECO:0000256" key="2">
    <source>
        <dbReference type="ARBA" id="ARBA00022475"/>
    </source>
</evidence>
<feature type="domain" description="ABC3 transporter permease C-terminal" evidence="8">
    <location>
        <begin position="279"/>
        <end position="398"/>
    </location>
</feature>
<keyword evidence="2" id="KW-1003">Cell membrane</keyword>
<evidence type="ECO:0000256" key="1">
    <source>
        <dbReference type="ARBA" id="ARBA00004651"/>
    </source>
</evidence>
<evidence type="ECO:0000256" key="5">
    <source>
        <dbReference type="ARBA" id="ARBA00023136"/>
    </source>
</evidence>
<dbReference type="PANTHER" id="PTHR30572">
    <property type="entry name" value="MEMBRANE COMPONENT OF TRANSPORTER-RELATED"/>
    <property type="match status" value="1"/>
</dbReference>
<dbReference type="GO" id="GO:0005886">
    <property type="term" value="C:plasma membrane"/>
    <property type="evidence" value="ECO:0007669"/>
    <property type="project" value="UniProtKB-SubCell"/>
</dbReference>
<feature type="transmembrane region" description="Helical" evidence="7">
    <location>
        <begin position="781"/>
        <end position="811"/>
    </location>
</feature>
<sequence length="866" mass="87959">MSSRLSGWRLALRLAARDALRHRARSLLVLVMIALPVAAVGVADTVYGTSATTGTEALERRLGTAAARVDLFAGGNQVFQLPDPEDGLSFDGGGRGDQALGVDDVGALLGGDRPLTEVREGTLRYETARGVGDAEVAELDLDDPLTAGLAELTSGRWPAGPDEVVVNADLADRDPGESLVLADGTRLTIVGTAESTRYTGYPRAFGLPGTFDLGRRAQRAVLVGGPPVTWEQVRALNERGAAVASRAVLADPPTDDQLPEEVQWGTGGIDSATLTVLVLVVVMVLLEVVLLAGPAFAVGARRQARTLALVAAAGGTPAQARRVVLASGVVLGLAAALLGTVLGIAGAAALMPLFQLASDTRFGPFDVAPLHLLGVAGFGVLSALLAAGVPAWVASRQDVVAVLAGRRGDARPSRRSPLLGLVLLGGGVGASAYGASRGTAGGGEVPIAVGAVVSVLGMILLVPVVVALVARLSRRLPLPLRFAARDAARHRTRTVPAVAAVAATVAGVVALGIAVSSDEAQNRETYRASLPMGAATVTDYRAGADQDAYAAAVLGVAPDLRVERLRGIDERRAVVRFRAGDQARLLTSYGGPFAATVLVADEVPDALVDLDAEQRRAGDAVLSSGGVLVFADGEVEASTSRVVLRRSGGDGGQSATTTPAVFVAVEGEYATVQGVVAPEVAQRLGATVADTGLYLPGPVPAATAADVSEAVGAVRDSGSFYVERGYEVPDETVVVQLVLAGLGAVLMLGGTLTATFLALTDARPDLATLSAVGAAPRTRRGVAAAYALVVGLVGAVLGALVGAVPGVAITYPLTGPLSDGTGGGPSHYLDVPWLLVLGVVVGLPLLTTALVGLTARSRLPLTARVD</sequence>
<feature type="transmembrane region" description="Helical" evidence="7">
    <location>
        <begin position="416"/>
        <end position="435"/>
    </location>
</feature>
<accession>A0A6J6UBF3</accession>
<evidence type="ECO:0000256" key="6">
    <source>
        <dbReference type="ARBA" id="ARBA00038076"/>
    </source>
</evidence>
<keyword evidence="5 7" id="KW-0472">Membrane</keyword>
<feature type="transmembrane region" description="Helical" evidence="7">
    <location>
        <begin position="447"/>
        <end position="473"/>
    </location>
</feature>
<keyword evidence="4 7" id="KW-1133">Transmembrane helix</keyword>
<feature type="transmembrane region" description="Helical" evidence="7">
    <location>
        <begin position="370"/>
        <end position="395"/>
    </location>
</feature>
<evidence type="ECO:0000256" key="4">
    <source>
        <dbReference type="ARBA" id="ARBA00022989"/>
    </source>
</evidence>
<evidence type="ECO:0000259" key="8">
    <source>
        <dbReference type="Pfam" id="PF02687"/>
    </source>
</evidence>
<gene>
    <name evidence="9" type="ORF">UFOPK2761_02377</name>
</gene>
<feature type="transmembrane region" description="Helical" evidence="7">
    <location>
        <begin position="737"/>
        <end position="760"/>
    </location>
</feature>
<dbReference type="Pfam" id="PF02687">
    <property type="entry name" value="FtsX"/>
    <property type="match status" value="2"/>
</dbReference>
<feature type="transmembrane region" description="Helical" evidence="7">
    <location>
        <begin position="831"/>
        <end position="855"/>
    </location>
</feature>
<dbReference type="InterPro" id="IPR003838">
    <property type="entry name" value="ABC3_permease_C"/>
</dbReference>
<feature type="transmembrane region" description="Helical" evidence="7">
    <location>
        <begin position="323"/>
        <end position="350"/>
    </location>
</feature>
<organism evidence="9">
    <name type="scientific">freshwater metagenome</name>
    <dbReference type="NCBI Taxonomy" id="449393"/>
    <lineage>
        <taxon>unclassified sequences</taxon>
        <taxon>metagenomes</taxon>
        <taxon>ecological metagenomes</taxon>
    </lineage>
</organism>
<evidence type="ECO:0000313" key="9">
    <source>
        <dbReference type="EMBL" id="CAB4757120.1"/>
    </source>
</evidence>
<proteinExistence type="inferred from homology"/>
<comment type="subcellular location">
    <subcellularLocation>
        <location evidence="1">Cell membrane</location>
        <topology evidence="1">Multi-pass membrane protein</topology>
    </subcellularLocation>
</comment>
<feature type="transmembrane region" description="Helical" evidence="7">
    <location>
        <begin position="494"/>
        <end position="515"/>
    </location>
</feature>
<evidence type="ECO:0000256" key="3">
    <source>
        <dbReference type="ARBA" id="ARBA00022692"/>
    </source>
</evidence>
<feature type="domain" description="ABC3 transporter permease C-terminal" evidence="8">
    <location>
        <begin position="738"/>
        <end position="857"/>
    </location>
</feature>
<feature type="transmembrane region" description="Helical" evidence="7">
    <location>
        <begin position="276"/>
        <end position="298"/>
    </location>
</feature>
<keyword evidence="3 7" id="KW-0812">Transmembrane</keyword>
<evidence type="ECO:0000256" key="7">
    <source>
        <dbReference type="SAM" id="Phobius"/>
    </source>
</evidence>
<name>A0A6J6UBF3_9ZZZZ</name>
<protein>
    <submittedName>
        <fullName evidence="9">Unannotated protein</fullName>
    </submittedName>
</protein>
<dbReference type="EMBL" id="CAEZYQ010000020">
    <property type="protein sequence ID" value="CAB4757120.1"/>
    <property type="molecule type" value="Genomic_DNA"/>
</dbReference>
<dbReference type="PANTHER" id="PTHR30572:SF4">
    <property type="entry name" value="ABC TRANSPORTER PERMEASE YTRF"/>
    <property type="match status" value="1"/>
</dbReference>
<reference evidence="9" key="1">
    <citation type="submission" date="2020-05" db="EMBL/GenBank/DDBJ databases">
        <authorList>
            <person name="Chiriac C."/>
            <person name="Salcher M."/>
            <person name="Ghai R."/>
            <person name="Kavagutti S V."/>
        </authorList>
    </citation>
    <scope>NUCLEOTIDE SEQUENCE</scope>
</reference>
<dbReference type="InterPro" id="IPR050250">
    <property type="entry name" value="Macrolide_Exporter_MacB"/>
</dbReference>
<comment type="similarity">
    <text evidence="6">Belongs to the ABC-4 integral membrane protein family.</text>
</comment>
<dbReference type="GO" id="GO:0022857">
    <property type="term" value="F:transmembrane transporter activity"/>
    <property type="evidence" value="ECO:0007669"/>
    <property type="project" value="TreeGrafter"/>
</dbReference>